<organism evidence="7 8">
    <name type="scientific">Petromyces alliaceus</name>
    <name type="common">Aspergillus alliaceus</name>
    <dbReference type="NCBI Taxonomy" id="209559"/>
    <lineage>
        <taxon>Eukaryota</taxon>
        <taxon>Fungi</taxon>
        <taxon>Dikarya</taxon>
        <taxon>Ascomycota</taxon>
        <taxon>Pezizomycotina</taxon>
        <taxon>Eurotiomycetes</taxon>
        <taxon>Eurotiomycetidae</taxon>
        <taxon>Eurotiales</taxon>
        <taxon>Aspergillaceae</taxon>
        <taxon>Aspergillus</taxon>
        <taxon>Aspergillus subgen. Circumdati</taxon>
    </lineage>
</organism>
<dbReference type="Proteomes" id="UP000541154">
    <property type="component" value="Unassembled WGS sequence"/>
</dbReference>
<evidence type="ECO:0000313" key="8">
    <source>
        <dbReference type="Proteomes" id="UP000541154"/>
    </source>
</evidence>
<name>A0A8H6EAN3_PETAA</name>
<evidence type="ECO:0000256" key="1">
    <source>
        <dbReference type="ARBA" id="ARBA00004141"/>
    </source>
</evidence>
<keyword evidence="4 6" id="KW-1133">Transmembrane helix</keyword>
<accession>A0A8H6EAN3</accession>
<keyword evidence="8" id="KW-1185">Reference proteome</keyword>
<evidence type="ECO:0000256" key="2">
    <source>
        <dbReference type="ARBA" id="ARBA00007520"/>
    </source>
</evidence>
<comment type="similarity">
    <text evidence="2">Belongs to the major facilitator superfamily. TCR/Tet family.</text>
</comment>
<reference evidence="7 8" key="1">
    <citation type="submission" date="2019-04" db="EMBL/GenBank/DDBJ databases">
        <title>Aspergillus burnettii sp. nov., novel species from soil in southeast Queensland.</title>
        <authorList>
            <person name="Gilchrist C.L.M."/>
            <person name="Pitt J.I."/>
            <person name="Lange L."/>
            <person name="Lacey H.J."/>
            <person name="Vuong D."/>
            <person name="Midgley D.J."/>
            <person name="Greenfield P."/>
            <person name="Bradbury M."/>
            <person name="Lacey E."/>
            <person name="Busk P.K."/>
            <person name="Pilgaard B."/>
            <person name="Chooi Y.H."/>
            <person name="Piggott A.M."/>
        </authorList>
    </citation>
    <scope>NUCLEOTIDE SEQUENCE [LARGE SCALE GENOMIC DNA]</scope>
    <source>
        <strain evidence="7 8">FRR 5400</strain>
    </source>
</reference>
<dbReference type="GO" id="GO:0005886">
    <property type="term" value="C:plasma membrane"/>
    <property type="evidence" value="ECO:0007669"/>
    <property type="project" value="TreeGrafter"/>
</dbReference>
<comment type="subcellular location">
    <subcellularLocation>
        <location evidence="1">Membrane</location>
        <topology evidence="1">Multi-pass membrane protein</topology>
    </subcellularLocation>
</comment>
<evidence type="ECO:0000256" key="6">
    <source>
        <dbReference type="SAM" id="Phobius"/>
    </source>
</evidence>
<proteinExistence type="inferred from homology"/>
<gene>
    <name evidence="7" type="ORF">ETB97_009062</name>
</gene>
<evidence type="ECO:0000256" key="5">
    <source>
        <dbReference type="ARBA" id="ARBA00023136"/>
    </source>
</evidence>
<feature type="transmembrane region" description="Helical" evidence="6">
    <location>
        <begin position="83"/>
        <end position="100"/>
    </location>
</feature>
<dbReference type="PANTHER" id="PTHR23501">
    <property type="entry name" value="MAJOR FACILITATOR SUPERFAMILY"/>
    <property type="match status" value="1"/>
</dbReference>
<dbReference type="EMBL" id="SPNV01000042">
    <property type="protein sequence ID" value="KAF5863955.1"/>
    <property type="molecule type" value="Genomic_DNA"/>
</dbReference>
<keyword evidence="5 6" id="KW-0472">Membrane</keyword>
<evidence type="ECO:0000313" key="7">
    <source>
        <dbReference type="EMBL" id="KAF5863955.1"/>
    </source>
</evidence>
<keyword evidence="3 6" id="KW-0812">Transmembrane</keyword>
<sequence length="132" mass="14419">MAATLVLFFKSMGQTIGVTIGGSILENQLPKHLSAVVSKEATSQLQAQAKNLVSLGDLLRRLPTASSEATEIRQALVNTFQDIWVVMCGFAGLNLILSIFTKEFDMNQSHETEQGFVHTVHNTATENKSNNQ</sequence>
<dbReference type="AlphaFoldDB" id="A0A8H6EAN3"/>
<dbReference type="GO" id="GO:0022857">
    <property type="term" value="F:transmembrane transporter activity"/>
    <property type="evidence" value="ECO:0007669"/>
    <property type="project" value="TreeGrafter"/>
</dbReference>
<dbReference type="PANTHER" id="PTHR23501:SF102">
    <property type="entry name" value="DRUG TRANSPORTER, PUTATIVE (AFU_ORTHOLOGUE AFUA_3G08530)-RELATED"/>
    <property type="match status" value="1"/>
</dbReference>
<protein>
    <submittedName>
        <fullName evidence="7">Uncharacterized protein</fullName>
    </submittedName>
</protein>
<evidence type="ECO:0000256" key="4">
    <source>
        <dbReference type="ARBA" id="ARBA00022989"/>
    </source>
</evidence>
<evidence type="ECO:0000256" key="3">
    <source>
        <dbReference type="ARBA" id="ARBA00022692"/>
    </source>
</evidence>
<comment type="caution">
    <text evidence="7">The sequence shown here is derived from an EMBL/GenBank/DDBJ whole genome shotgun (WGS) entry which is preliminary data.</text>
</comment>